<comment type="caution">
    <text evidence="11">The sequence shown here is derived from an EMBL/GenBank/DDBJ whole genome shotgun (WGS) entry which is preliminary data.</text>
</comment>
<name>A0A8B6E7V6_MYTGA</name>
<keyword evidence="7" id="KW-0970">Cilium biogenesis/degradation</keyword>
<keyword evidence="10" id="KW-0966">Cell projection</keyword>
<dbReference type="InterPro" id="IPR029412">
    <property type="entry name" value="CEP19"/>
</dbReference>
<gene>
    <name evidence="12" type="ORF">MGAL_10B024558</name>
    <name evidence="11" type="ORF">MGAL_10B065543</name>
</gene>
<evidence type="ECO:0000313" key="12">
    <source>
        <dbReference type="EMBL" id="VDI45615.1"/>
    </source>
</evidence>
<sequence>MGEEIEVKKCGVKFKPPAIVVTYLLVETSKLHRRTMPLRNFTKNSDVSKAASDLRTHPRHGQFVKGLPKSQLERLICIIRDKLCGMSLEASLARNEEMQKIDSDEDLNKVDPELLARKKSVMEDTFEKNQKKPGDADFEYDLQVDFDNQIVETCEWDSEGSNEDF</sequence>
<comment type="subcellular location">
    <subcellularLocation>
        <location evidence="2">Cytoplasm</location>
        <location evidence="2">Cytoskeleton</location>
        <location evidence="2">Cilium basal body</location>
    </subcellularLocation>
    <subcellularLocation>
        <location evidence="1">Cytoplasm</location>
        <location evidence="1">Cytoskeleton</location>
        <location evidence="1">Microtubule organizing center</location>
        <location evidence="1">Centrosome</location>
        <location evidence="1">Centriole</location>
    </subcellularLocation>
    <subcellularLocation>
        <location evidence="3">Cytoplasm</location>
        <location evidence="3">Cytoskeleton</location>
        <location evidence="3">Spindle</location>
    </subcellularLocation>
</comment>
<keyword evidence="8" id="KW-0969">Cilium</keyword>
<evidence type="ECO:0000256" key="1">
    <source>
        <dbReference type="ARBA" id="ARBA00004114"/>
    </source>
</evidence>
<dbReference type="PANTHER" id="PTHR31539:SF1">
    <property type="entry name" value="CENTROSOMAL PROTEIN OF 19 KDA"/>
    <property type="match status" value="1"/>
</dbReference>
<accession>A0A8B6E7V6</accession>
<dbReference type="GO" id="GO:0097712">
    <property type="term" value="P:vesicle targeting, trans-Golgi to periciliary membrane compartment"/>
    <property type="evidence" value="ECO:0007669"/>
    <property type="project" value="TreeGrafter"/>
</dbReference>
<dbReference type="AlphaFoldDB" id="A0A8B6E7V6"/>
<evidence type="ECO:0000256" key="5">
    <source>
        <dbReference type="ARBA" id="ARBA00022015"/>
    </source>
</evidence>
<organism evidence="11 13">
    <name type="scientific">Mytilus galloprovincialis</name>
    <name type="common">Mediterranean mussel</name>
    <dbReference type="NCBI Taxonomy" id="29158"/>
    <lineage>
        <taxon>Eukaryota</taxon>
        <taxon>Metazoa</taxon>
        <taxon>Spiralia</taxon>
        <taxon>Lophotrochozoa</taxon>
        <taxon>Mollusca</taxon>
        <taxon>Bivalvia</taxon>
        <taxon>Autobranchia</taxon>
        <taxon>Pteriomorphia</taxon>
        <taxon>Mytilida</taxon>
        <taxon>Mytiloidea</taxon>
        <taxon>Mytilidae</taxon>
        <taxon>Mytilinae</taxon>
        <taxon>Mytilus</taxon>
    </lineage>
</organism>
<evidence type="ECO:0000256" key="9">
    <source>
        <dbReference type="ARBA" id="ARBA00023212"/>
    </source>
</evidence>
<dbReference type="GO" id="GO:0000922">
    <property type="term" value="C:spindle pole"/>
    <property type="evidence" value="ECO:0007669"/>
    <property type="project" value="TreeGrafter"/>
</dbReference>
<evidence type="ECO:0000313" key="13">
    <source>
        <dbReference type="Proteomes" id="UP000596742"/>
    </source>
</evidence>
<dbReference type="EMBL" id="UYJE01006388">
    <property type="protein sequence ID" value="VDI45615.1"/>
    <property type="molecule type" value="Genomic_DNA"/>
</dbReference>
<keyword evidence="13" id="KW-1185">Reference proteome</keyword>
<comment type="similarity">
    <text evidence="4">Belongs to the CEP19 family.</text>
</comment>
<evidence type="ECO:0000256" key="10">
    <source>
        <dbReference type="ARBA" id="ARBA00023273"/>
    </source>
</evidence>
<protein>
    <recommendedName>
        <fullName evidence="5">Centrosomal protein of 19 kDa</fullName>
    </recommendedName>
</protein>
<evidence type="ECO:0000256" key="2">
    <source>
        <dbReference type="ARBA" id="ARBA00004120"/>
    </source>
</evidence>
<dbReference type="PANTHER" id="PTHR31539">
    <property type="entry name" value="CENTROSOMAL PROTEIN OF 19K CEP19"/>
    <property type="match status" value="1"/>
</dbReference>
<reference evidence="11" key="1">
    <citation type="submission" date="2018-11" db="EMBL/GenBank/DDBJ databases">
        <authorList>
            <person name="Alioto T."/>
            <person name="Alioto T."/>
        </authorList>
    </citation>
    <scope>NUCLEOTIDE SEQUENCE</scope>
</reference>
<dbReference type="GO" id="GO:0036064">
    <property type="term" value="C:ciliary basal body"/>
    <property type="evidence" value="ECO:0007669"/>
    <property type="project" value="TreeGrafter"/>
</dbReference>
<keyword evidence="9" id="KW-0206">Cytoskeleton</keyword>
<dbReference type="OrthoDB" id="2163581at2759"/>
<dbReference type="Proteomes" id="UP000596742">
    <property type="component" value="Unassembled WGS sequence"/>
</dbReference>
<evidence type="ECO:0000256" key="7">
    <source>
        <dbReference type="ARBA" id="ARBA00022794"/>
    </source>
</evidence>
<proteinExistence type="inferred from homology"/>
<evidence type="ECO:0000256" key="4">
    <source>
        <dbReference type="ARBA" id="ARBA00009371"/>
    </source>
</evidence>
<dbReference type="GO" id="GO:0005814">
    <property type="term" value="C:centriole"/>
    <property type="evidence" value="ECO:0007669"/>
    <property type="project" value="UniProtKB-SubCell"/>
</dbReference>
<dbReference type="GO" id="GO:0005813">
    <property type="term" value="C:centrosome"/>
    <property type="evidence" value="ECO:0007669"/>
    <property type="project" value="TreeGrafter"/>
</dbReference>
<dbReference type="EMBL" id="UYJE01004639">
    <property type="protein sequence ID" value="VDI29953.1"/>
    <property type="molecule type" value="Genomic_DNA"/>
</dbReference>
<evidence type="ECO:0000256" key="8">
    <source>
        <dbReference type="ARBA" id="ARBA00023069"/>
    </source>
</evidence>
<evidence type="ECO:0000256" key="6">
    <source>
        <dbReference type="ARBA" id="ARBA00022490"/>
    </source>
</evidence>
<evidence type="ECO:0000256" key="3">
    <source>
        <dbReference type="ARBA" id="ARBA00004186"/>
    </source>
</evidence>
<dbReference type="Pfam" id="PF14933">
    <property type="entry name" value="CEP19"/>
    <property type="match status" value="1"/>
</dbReference>
<evidence type="ECO:0000313" key="11">
    <source>
        <dbReference type="EMBL" id="VDI29953.1"/>
    </source>
</evidence>
<dbReference type="GO" id="GO:0034454">
    <property type="term" value="P:microtubule anchoring at centrosome"/>
    <property type="evidence" value="ECO:0007669"/>
    <property type="project" value="TreeGrafter"/>
</dbReference>
<keyword evidence="6" id="KW-0963">Cytoplasm</keyword>